<reference evidence="1 2" key="1">
    <citation type="journal article" date="2015" name="Genome Biol. Evol.">
        <title>Comparative Genomics of a Bacterivorous Green Alga Reveals Evolutionary Causalities and Consequences of Phago-Mixotrophic Mode of Nutrition.</title>
        <authorList>
            <person name="Burns J.A."/>
            <person name="Paasch A."/>
            <person name="Narechania A."/>
            <person name="Kim E."/>
        </authorList>
    </citation>
    <scope>NUCLEOTIDE SEQUENCE [LARGE SCALE GENOMIC DNA]</scope>
    <source>
        <strain evidence="1 2">PLY_AMNH</strain>
    </source>
</reference>
<dbReference type="AlphaFoldDB" id="A0AAE0KVE5"/>
<evidence type="ECO:0000313" key="2">
    <source>
        <dbReference type="Proteomes" id="UP001190700"/>
    </source>
</evidence>
<accession>A0AAE0KVE5</accession>
<protein>
    <submittedName>
        <fullName evidence="1">Uncharacterized protein</fullName>
    </submittedName>
</protein>
<organism evidence="1 2">
    <name type="scientific">Cymbomonas tetramitiformis</name>
    <dbReference type="NCBI Taxonomy" id="36881"/>
    <lineage>
        <taxon>Eukaryota</taxon>
        <taxon>Viridiplantae</taxon>
        <taxon>Chlorophyta</taxon>
        <taxon>Pyramimonadophyceae</taxon>
        <taxon>Pyramimonadales</taxon>
        <taxon>Pyramimonadaceae</taxon>
        <taxon>Cymbomonas</taxon>
    </lineage>
</organism>
<dbReference type="EMBL" id="LGRX02016431">
    <property type="protein sequence ID" value="KAK3262142.1"/>
    <property type="molecule type" value="Genomic_DNA"/>
</dbReference>
<keyword evidence="2" id="KW-1185">Reference proteome</keyword>
<comment type="caution">
    <text evidence="1">The sequence shown here is derived from an EMBL/GenBank/DDBJ whole genome shotgun (WGS) entry which is preliminary data.</text>
</comment>
<proteinExistence type="predicted"/>
<name>A0AAE0KVE5_9CHLO</name>
<gene>
    <name evidence="1" type="ORF">CYMTET_28988</name>
</gene>
<evidence type="ECO:0000313" key="1">
    <source>
        <dbReference type="EMBL" id="KAK3262142.1"/>
    </source>
</evidence>
<dbReference type="Proteomes" id="UP001190700">
    <property type="component" value="Unassembled WGS sequence"/>
</dbReference>
<sequence>MAVTGAAVGLPVVGGVVGGEVAVTGDARQTASHIREWSGGGEGVGTVVVGVPVGTIVVGAAVGAVVTGEVVGMAVTGDAVGLLVVGGVVGALVVGVEVGEMVAPHAHPAQLQLLLVSRSAQVI</sequence>